<feature type="region of interest" description="Disordered" evidence="1">
    <location>
        <begin position="316"/>
        <end position="336"/>
    </location>
</feature>
<dbReference type="Proteomes" id="UP000476837">
    <property type="component" value="Unassembled WGS sequence"/>
</dbReference>
<proteinExistence type="predicted"/>
<reference evidence="2 3" key="1">
    <citation type="submission" date="2018-07" db="EMBL/GenBank/DDBJ databases">
        <title>Genome sequence of Roseomonas fauriae ATCC 49958.</title>
        <authorList>
            <person name="Sant'Anna F.H."/>
            <person name="Baldani J.I."/>
            <person name="Zilli J.E."/>
            <person name="Reis V.M."/>
            <person name="Hartmann A."/>
            <person name="Cruz L."/>
            <person name="de Souza E.M."/>
            <person name="de Oliveira Pedrosa F."/>
            <person name="Passaglia L.M.P."/>
        </authorList>
    </citation>
    <scope>NUCLEOTIDE SEQUENCE [LARGE SCALE GENOMIC DNA]</scope>
    <source>
        <strain evidence="2 3">ATCC 49958</strain>
    </source>
</reference>
<feature type="region of interest" description="Disordered" evidence="1">
    <location>
        <begin position="21"/>
        <end position="41"/>
    </location>
</feature>
<evidence type="ECO:0000256" key="1">
    <source>
        <dbReference type="SAM" id="MobiDB-lite"/>
    </source>
</evidence>
<dbReference type="AlphaFoldDB" id="A0A6L3AWB5"/>
<name>A0A6L3AWB5_AZOBR</name>
<comment type="caution">
    <text evidence="2">The sequence shown here is derived from an EMBL/GenBank/DDBJ whole genome shotgun (WGS) entry which is preliminary data.</text>
</comment>
<organism evidence="2 3">
    <name type="scientific">Azospirillum brasilense</name>
    <dbReference type="NCBI Taxonomy" id="192"/>
    <lineage>
        <taxon>Bacteria</taxon>
        <taxon>Pseudomonadati</taxon>
        <taxon>Pseudomonadota</taxon>
        <taxon>Alphaproteobacteria</taxon>
        <taxon>Rhodospirillales</taxon>
        <taxon>Azospirillaceae</taxon>
        <taxon>Azospirillum</taxon>
    </lineage>
</organism>
<protein>
    <submittedName>
        <fullName evidence="2">Uncharacterized protein</fullName>
    </submittedName>
</protein>
<evidence type="ECO:0000313" key="3">
    <source>
        <dbReference type="Proteomes" id="UP000476837"/>
    </source>
</evidence>
<accession>A0A6L3AWB5</accession>
<sequence length="373" mass="39362">MEWIMTVSGVTSAASSFSVLSRSTGASPSPEATAASGGAASDSVSLSGLGGALRGDGLAAFGALSDAQRQQLADLVDSGKISGETVNDALTQRLKQARVSAMGATQRMYNNDHAALFLDETTSSDDLRGALSQTLARRSSLMDKLVAAMSEDEQAAASNDLAARTMNPLLAKDRMGMSRYIMPGFFSMDFSDSRLNSTRKQGDATYSLKALGVDLDAIDKALRKTGEEDAAAILSERAGLPASRKVAADQDYSVDDALVKPLTAPSGGSSPDARDYPNPLDYGKKLREFLQASFAEMRKVGELGGHTVYQVDRPDHIQRPQDLPTPSSAGAPIAQGEPVGRHTCLVWPPVTDWPVVARKGMQPPSDSPPLRSA</sequence>
<dbReference type="EMBL" id="QOKV01000016">
    <property type="protein sequence ID" value="KAA0681665.1"/>
    <property type="molecule type" value="Genomic_DNA"/>
</dbReference>
<gene>
    <name evidence="2" type="ORF">DS837_22015</name>
</gene>
<evidence type="ECO:0000313" key="2">
    <source>
        <dbReference type="EMBL" id="KAA0681665.1"/>
    </source>
</evidence>